<dbReference type="AlphaFoldDB" id="A0A699ZSF3"/>
<gene>
    <name evidence="1" type="ORF">HaLaN_19027</name>
</gene>
<evidence type="ECO:0000313" key="1">
    <source>
        <dbReference type="EMBL" id="GFH21674.1"/>
    </source>
</evidence>
<sequence>MFELGCNNSGREQLVAALPAQLDAQGWGVQQLSLQLQQPGPGTWLKVTSLQQVVGPGLWGSAADLEWGGQVGEAWLLLMLPQLPGTD</sequence>
<protein>
    <submittedName>
        <fullName evidence="1">Uncharacterized protein</fullName>
    </submittedName>
</protein>
<reference evidence="1 2" key="1">
    <citation type="submission" date="2020-02" db="EMBL/GenBank/DDBJ databases">
        <title>Draft genome sequence of Haematococcus lacustris strain NIES-144.</title>
        <authorList>
            <person name="Morimoto D."/>
            <person name="Nakagawa S."/>
            <person name="Yoshida T."/>
            <person name="Sawayama S."/>
        </authorList>
    </citation>
    <scope>NUCLEOTIDE SEQUENCE [LARGE SCALE GENOMIC DNA]</scope>
    <source>
        <strain evidence="1 2">NIES-144</strain>
    </source>
</reference>
<keyword evidence="2" id="KW-1185">Reference proteome</keyword>
<name>A0A699ZSF3_HAELA</name>
<dbReference type="Proteomes" id="UP000485058">
    <property type="component" value="Unassembled WGS sequence"/>
</dbReference>
<comment type="caution">
    <text evidence="1">The sequence shown here is derived from an EMBL/GenBank/DDBJ whole genome shotgun (WGS) entry which is preliminary data.</text>
</comment>
<dbReference type="EMBL" id="BLLF01001878">
    <property type="protein sequence ID" value="GFH21674.1"/>
    <property type="molecule type" value="Genomic_DNA"/>
</dbReference>
<proteinExistence type="predicted"/>
<accession>A0A699ZSF3</accession>
<evidence type="ECO:0000313" key="2">
    <source>
        <dbReference type="Proteomes" id="UP000485058"/>
    </source>
</evidence>
<organism evidence="1 2">
    <name type="scientific">Haematococcus lacustris</name>
    <name type="common">Green alga</name>
    <name type="synonym">Haematococcus pluvialis</name>
    <dbReference type="NCBI Taxonomy" id="44745"/>
    <lineage>
        <taxon>Eukaryota</taxon>
        <taxon>Viridiplantae</taxon>
        <taxon>Chlorophyta</taxon>
        <taxon>core chlorophytes</taxon>
        <taxon>Chlorophyceae</taxon>
        <taxon>CS clade</taxon>
        <taxon>Chlamydomonadales</taxon>
        <taxon>Haematococcaceae</taxon>
        <taxon>Haematococcus</taxon>
    </lineage>
</organism>